<gene>
    <name evidence="2" type="ORF">OCBIM_22016122mg</name>
</gene>
<protein>
    <submittedName>
        <fullName evidence="2">Uncharacterized protein</fullName>
    </submittedName>
</protein>
<keyword evidence="1" id="KW-0472">Membrane</keyword>
<dbReference type="KEGG" id="obi:106871079"/>
<sequence length="188" mass="21735">MSTTPLVKLIKQRYQEYALISTLIETFIVISISVAYLTLGTALQDIVNGIIHSTFFRQRNNNCLPVQWQTEMREKIITNISTGILFGIIFLIAIFSLKSFITVMEKVSSFAMNTINILIFFMYIQSRRDKNSNVEIPLPMPKWMNLISYLLPVYFGFAVIYDGFLTITDYLESSKQHNKTLHALYSHQ</sequence>
<keyword evidence="1" id="KW-1133">Transmembrane helix</keyword>
<feature type="transmembrane region" description="Helical" evidence="1">
    <location>
        <begin position="76"/>
        <end position="95"/>
    </location>
</feature>
<proteinExistence type="predicted"/>
<evidence type="ECO:0000256" key="1">
    <source>
        <dbReference type="SAM" id="Phobius"/>
    </source>
</evidence>
<dbReference type="AlphaFoldDB" id="A0A0L8HFA4"/>
<accession>A0A0L8HFA4</accession>
<organism evidence="2">
    <name type="scientific">Octopus bimaculoides</name>
    <name type="common">California two-spotted octopus</name>
    <dbReference type="NCBI Taxonomy" id="37653"/>
    <lineage>
        <taxon>Eukaryota</taxon>
        <taxon>Metazoa</taxon>
        <taxon>Spiralia</taxon>
        <taxon>Lophotrochozoa</taxon>
        <taxon>Mollusca</taxon>
        <taxon>Cephalopoda</taxon>
        <taxon>Coleoidea</taxon>
        <taxon>Octopodiformes</taxon>
        <taxon>Octopoda</taxon>
        <taxon>Incirrata</taxon>
        <taxon>Octopodidae</taxon>
        <taxon>Octopus</taxon>
    </lineage>
</organism>
<dbReference type="EMBL" id="KQ418320">
    <property type="protein sequence ID" value="KOF87799.1"/>
    <property type="molecule type" value="Genomic_DNA"/>
</dbReference>
<dbReference type="OMA" id="ESSKQHN"/>
<keyword evidence="1" id="KW-0812">Transmembrane</keyword>
<dbReference type="OrthoDB" id="19473at2759"/>
<feature type="transmembrane region" description="Helical" evidence="1">
    <location>
        <begin position="146"/>
        <end position="167"/>
    </location>
</feature>
<feature type="transmembrane region" description="Helical" evidence="1">
    <location>
        <begin position="107"/>
        <end position="126"/>
    </location>
</feature>
<name>A0A0L8HFA4_OCTBM</name>
<reference evidence="2" key="1">
    <citation type="submission" date="2015-07" db="EMBL/GenBank/DDBJ databases">
        <title>MeaNS - Measles Nucleotide Surveillance Program.</title>
        <authorList>
            <person name="Tran T."/>
            <person name="Druce J."/>
        </authorList>
    </citation>
    <scope>NUCLEOTIDE SEQUENCE</scope>
    <source>
        <strain evidence="2">UCB-OBI-ISO-001</strain>
        <tissue evidence="2">Gonad</tissue>
    </source>
</reference>
<feature type="transmembrane region" description="Helical" evidence="1">
    <location>
        <begin position="17"/>
        <end position="39"/>
    </location>
</feature>
<evidence type="ECO:0000313" key="2">
    <source>
        <dbReference type="EMBL" id="KOF87799.1"/>
    </source>
</evidence>